<accession>A0A0C9T8Y9</accession>
<evidence type="ECO:0000313" key="2">
    <source>
        <dbReference type="Proteomes" id="UP000053647"/>
    </source>
</evidence>
<protein>
    <submittedName>
        <fullName evidence="1">Uncharacterized protein</fullName>
    </submittedName>
</protein>
<dbReference type="OrthoDB" id="3210866at2759"/>
<sequence>MTSLSPGPVGVGAGVPLAAVSGPTQHMAAAANPSLHSTAVDNTKIRTVLLGSGMLLSFTDNDVPDPTAVSFAHDIDRLAAMWDDGSSRWRGDSVLMIKGHAIALKHWPTVYKYGKPGQWKGTKNKWAEWRYVVERFCQGTAEEFWAEFTVPDGKRMAFTNIVATLREARLRRDAEISAQASQAGSVQYTYRKGSRTHTMQRPHAIAKRFLNKHTG</sequence>
<proteinExistence type="predicted"/>
<keyword evidence="2" id="KW-1185">Reference proteome</keyword>
<dbReference type="HOGENOM" id="CLU_095027_0_0_1"/>
<reference evidence="1 2" key="1">
    <citation type="submission" date="2014-06" db="EMBL/GenBank/DDBJ databases">
        <authorList>
            <consortium name="DOE Joint Genome Institute"/>
            <person name="Kuo A."/>
            <person name="Kohler A."/>
            <person name="Nagy L.G."/>
            <person name="Floudas D."/>
            <person name="Copeland A."/>
            <person name="Barry K.W."/>
            <person name="Cichocki N."/>
            <person name="Veneault-Fourrey C."/>
            <person name="LaButti K."/>
            <person name="Lindquist E.A."/>
            <person name="Lipzen A."/>
            <person name="Lundell T."/>
            <person name="Morin E."/>
            <person name="Murat C."/>
            <person name="Sun H."/>
            <person name="Tunlid A."/>
            <person name="Henrissat B."/>
            <person name="Grigoriev I.V."/>
            <person name="Hibbett D.S."/>
            <person name="Martin F."/>
            <person name="Nordberg H.P."/>
            <person name="Cantor M.N."/>
            <person name="Hua S.X."/>
        </authorList>
    </citation>
    <scope>NUCLEOTIDE SEQUENCE [LARGE SCALE GENOMIC DNA]</scope>
    <source>
        <strain evidence="1 2">ATCC 200175</strain>
    </source>
</reference>
<reference evidence="2" key="2">
    <citation type="submission" date="2015-01" db="EMBL/GenBank/DDBJ databases">
        <title>Evolutionary Origins and Diversification of the Mycorrhizal Mutualists.</title>
        <authorList>
            <consortium name="DOE Joint Genome Institute"/>
            <consortium name="Mycorrhizal Genomics Consortium"/>
            <person name="Kohler A."/>
            <person name="Kuo A."/>
            <person name="Nagy L.G."/>
            <person name="Floudas D."/>
            <person name="Copeland A."/>
            <person name="Barry K.W."/>
            <person name="Cichocki N."/>
            <person name="Veneault-Fourrey C."/>
            <person name="LaButti K."/>
            <person name="Lindquist E.A."/>
            <person name="Lipzen A."/>
            <person name="Lundell T."/>
            <person name="Morin E."/>
            <person name="Murat C."/>
            <person name="Riley R."/>
            <person name="Ohm R."/>
            <person name="Sun H."/>
            <person name="Tunlid A."/>
            <person name="Henrissat B."/>
            <person name="Grigoriev I.V."/>
            <person name="Hibbett D.S."/>
            <person name="Martin F."/>
        </authorList>
    </citation>
    <scope>NUCLEOTIDE SEQUENCE [LARGE SCALE GENOMIC DNA]</scope>
    <source>
        <strain evidence="2">ATCC 200175</strain>
    </source>
</reference>
<dbReference type="Proteomes" id="UP000053647">
    <property type="component" value="Unassembled WGS sequence"/>
</dbReference>
<gene>
    <name evidence="1" type="ORF">PAXINDRAFT_104068</name>
</gene>
<dbReference type="AlphaFoldDB" id="A0A0C9T8Y9"/>
<name>A0A0C9T8Y9_PAXIN</name>
<organism evidence="1 2">
    <name type="scientific">Paxillus involutus ATCC 200175</name>
    <dbReference type="NCBI Taxonomy" id="664439"/>
    <lineage>
        <taxon>Eukaryota</taxon>
        <taxon>Fungi</taxon>
        <taxon>Dikarya</taxon>
        <taxon>Basidiomycota</taxon>
        <taxon>Agaricomycotina</taxon>
        <taxon>Agaricomycetes</taxon>
        <taxon>Agaricomycetidae</taxon>
        <taxon>Boletales</taxon>
        <taxon>Paxilineae</taxon>
        <taxon>Paxillaceae</taxon>
        <taxon>Paxillus</taxon>
    </lineage>
</organism>
<evidence type="ECO:0000313" key="1">
    <source>
        <dbReference type="EMBL" id="KIJ04677.1"/>
    </source>
</evidence>
<dbReference type="EMBL" id="KN821613">
    <property type="protein sequence ID" value="KIJ04677.1"/>
    <property type="molecule type" value="Genomic_DNA"/>
</dbReference>